<sequence length="69" mass="7574">FPPHSHVGSIGPFSGKLHLGAGRTFPENVRRDLRMLLRNISEKGPNFSACLKARVSPVTERSSLTFKAV</sequence>
<feature type="region of interest" description="Disordered" evidence="1">
    <location>
        <begin position="1"/>
        <end position="21"/>
    </location>
</feature>
<keyword evidence="3" id="KW-1185">Reference proteome</keyword>
<dbReference type="AlphaFoldDB" id="A0A2U9CT00"/>
<accession>A0A2U9CT00</accession>
<name>A0A2U9CT00_SCOMX</name>
<gene>
    <name evidence="2" type="ORF">SMAX5B_017417</name>
</gene>
<proteinExistence type="predicted"/>
<dbReference type="Proteomes" id="UP000246464">
    <property type="component" value="Chromosome 18"/>
</dbReference>
<evidence type="ECO:0000313" key="3">
    <source>
        <dbReference type="Proteomes" id="UP000246464"/>
    </source>
</evidence>
<feature type="non-terminal residue" evidence="2">
    <location>
        <position position="1"/>
    </location>
</feature>
<reference evidence="2 3" key="1">
    <citation type="submission" date="2017-12" db="EMBL/GenBank/DDBJ databases">
        <title>Integrating genomic resources of turbot (Scophthalmus maximus) in depth evaluation of genetic and physical mapping variation across individuals.</title>
        <authorList>
            <person name="Martinez P."/>
        </authorList>
    </citation>
    <scope>NUCLEOTIDE SEQUENCE [LARGE SCALE GENOMIC DNA]</scope>
</reference>
<evidence type="ECO:0000256" key="1">
    <source>
        <dbReference type="SAM" id="MobiDB-lite"/>
    </source>
</evidence>
<evidence type="ECO:0000313" key="2">
    <source>
        <dbReference type="EMBL" id="AWP17722.1"/>
    </source>
</evidence>
<organism evidence="2 3">
    <name type="scientific">Scophthalmus maximus</name>
    <name type="common">Turbot</name>
    <name type="synonym">Psetta maxima</name>
    <dbReference type="NCBI Taxonomy" id="52904"/>
    <lineage>
        <taxon>Eukaryota</taxon>
        <taxon>Metazoa</taxon>
        <taxon>Chordata</taxon>
        <taxon>Craniata</taxon>
        <taxon>Vertebrata</taxon>
        <taxon>Euteleostomi</taxon>
        <taxon>Actinopterygii</taxon>
        <taxon>Neopterygii</taxon>
        <taxon>Teleostei</taxon>
        <taxon>Neoteleostei</taxon>
        <taxon>Acanthomorphata</taxon>
        <taxon>Carangaria</taxon>
        <taxon>Pleuronectiformes</taxon>
        <taxon>Pleuronectoidei</taxon>
        <taxon>Scophthalmidae</taxon>
        <taxon>Scophthalmus</taxon>
    </lineage>
</organism>
<protein>
    <submittedName>
        <fullName evidence="2">Uncharacterized protein</fullName>
    </submittedName>
</protein>
<dbReference type="EMBL" id="CP026260">
    <property type="protein sequence ID" value="AWP17722.1"/>
    <property type="molecule type" value="Genomic_DNA"/>
</dbReference>